<sequence>METAVHRSISTLKEPSRGEEVVDVGKLDFEKHSTMSFCRNKEPLNTNSPAPMRILGSRKGTKLRGKISKQNKSIQGSNVRFKNHGSLRVSLKKSMEQLAETFLL</sequence>
<dbReference type="Proteomes" id="UP000828251">
    <property type="component" value="Unassembled WGS sequence"/>
</dbReference>
<accession>A0A9D3UTA2</accession>
<evidence type="ECO:0000313" key="2">
    <source>
        <dbReference type="Proteomes" id="UP000828251"/>
    </source>
</evidence>
<protein>
    <submittedName>
        <fullName evidence="1">Uncharacterized protein</fullName>
    </submittedName>
</protein>
<organism evidence="1 2">
    <name type="scientific">Gossypium stocksii</name>
    <dbReference type="NCBI Taxonomy" id="47602"/>
    <lineage>
        <taxon>Eukaryota</taxon>
        <taxon>Viridiplantae</taxon>
        <taxon>Streptophyta</taxon>
        <taxon>Embryophyta</taxon>
        <taxon>Tracheophyta</taxon>
        <taxon>Spermatophyta</taxon>
        <taxon>Magnoliopsida</taxon>
        <taxon>eudicotyledons</taxon>
        <taxon>Gunneridae</taxon>
        <taxon>Pentapetalae</taxon>
        <taxon>rosids</taxon>
        <taxon>malvids</taxon>
        <taxon>Malvales</taxon>
        <taxon>Malvaceae</taxon>
        <taxon>Malvoideae</taxon>
        <taxon>Gossypium</taxon>
    </lineage>
</organism>
<keyword evidence="2" id="KW-1185">Reference proteome</keyword>
<reference evidence="1 2" key="1">
    <citation type="journal article" date="2021" name="Plant Biotechnol. J.">
        <title>Multi-omics assisted identification of the key and species-specific regulatory components of drought-tolerant mechanisms in Gossypium stocksii.</title>
        <authorList>
            <person name="Yu D."/>
            <person name="Ke L."/>
            <person name="Zhang D."/>
            <person name="Wu Y."/>
            <person name="Sun Y."/>
            <person name="Mei J."/>
            <person name="Sun J."/>
            <person name="Sun Y."/>
        </authorList>
    </citation>
    <scope>NUCLEOTIDE SEQUENCE [LARGE SCALE GENOMIC DNA]</scope>
    <source>
        <strain evidence="2">cv. E1</strain>
        <tissue evidence="1">Leaf</tissue>
    </source>
</reference>
<dbReference type="AlphaFoldDB" id="A0A9D3UTA2"/>
<evidence type="ECO:0000313" key="1">
    <source>
        <dbReference type="EMBL" id="KAH1056861.1"/>
    </source>
</evidence>
<dbReference type="EMBL" id="JAIQCV010000010">
    <property type="protein sequence ID" value="KAH1056861.1"/>
    <property type="molecule type" value="Genomic_DNA"/>
</dbReference>
<name>A0A9D3UTA2_9ROSI</name>
<comment type="caution">
    <text evidence="1">The sequence shown here is derived from an EMBL/GenBank/DDBJ whole genome shotgun (WGS) entry which is preliminary data.</text>
</comment>
<proteinExistence type="predicted"/>
<gene>
    <name evidence="1" type="ORF">J1N35_034926</name>
</gene>